<protein>
    <submittedName>
        <fullName evidence="1">Uncharacterized protein</fullName>
    </submittedName>
</protein>
<comment type="caution">
    <text evidence="1">The sequence shown here is derived from an EMBL/GenBank/DDBJ whole genome shotgun (WGS) entry which is preliminary data.</text>
</comment>
<reference evidence="1 2" key="1">
    <citation type="submission" date="2016-07" db="EMBL/GenBank/DDBJ databases">
        <title>Draft genome of a psychrotolerant acidophile Acidithiobacillus ferrivorans strain YL15.</title>
        <authorList>
            <person name="Peng T."/>
            <person name="Ma L."/>
            <person name="Nan M."/>
            <person name="An N."/>
            <person name="Wang M."/>
            <person name="Qiu G."/>
            <person name="Zeng W."/>
        </authorList>
    </citation>
    <scope>NUCLEOTIDE SEQUENCE [LARGE SCALE GENOMIC DNA]</scope>
    <source>
        <strain evidence="1 2">YL15</strain>
    </source>
</reference>
<evidence type="ECO:0000313" key="2">
    <source>
        <dbReference type="Proteomes" id="UP000093129"/>
    </source>
</evidence>
<dbReference type="AlphaFoldDB" id="A0A1B9C215"/>
<proteinExistence type="predicted"/>
<evidence type="ECO:0000313" key="1">
    <source>
        <dbReference type="EMBL" id="OCB04008.1"/>
    </source>
</evidence>
<dbReference type="EMBL" id="MASQ01000013">
    <property type="protein sequence ID" value="OCB04008.1"/>
    <property type="molecule type" value="Genomic_DNA"/>
</dbReference>
<dbReference type="RefSeq" id="WP_065412448.1">
    <property type="nucleotide sequence ID" value="NZ_MASQ01000013.1"/>
</dbReference>
<gene>
    <name evidence="1" type="ORF">BBC27_00190</name>
</gene>
<accession>A0A1B9C215</accession>
<sequence>MRTGYRHFLDGKAAYHLGASLKDLGKKWFAFSRMDGSGLKVVERVDVLIEANLKELGYGG</sequence>
<organism evidence="1 2">
    <name type="scientific">Acidithiobacillus ferrivorans</name>
    <dbReference type="NCBI Taxonomy" id="160808"/>
    <lineage>
        <taxon>Bacteria</taxon>
        <taxon>Pseudomonadati</taxon>
        <taxon>Pseudomonadota</taxon>
        <taxon>Acidithiobacillia</taxon>
        <taxon>Acidithiobacillales</taxon>
        <taxon>Acidithiobacillaceae</taxon>
        <taxon>Acidithiobacillus</taxon>
    </lineage>
</organism>
<name>A0A1B9C215_9PROT</name>
<dbReference type="Proteomes" id="UP000093129">
    <property type="component" value="Unassembled WGS sequence"/>
</dbReference>